<dbReference type="STRING" id="86416.Clopa_2007"/>
<evidence type="ECO:0000259" key="5">
    <source>
        <dbReference type="Pfam" id="PF00329"/>
    </source>
</evidence>
<organism evidence="6 7">
    <name type="scientific">Clostridium pasteurianum BC1</name>
    <dbReference type="NCBI Taxonomy" id="86416"/>
    <lineage>
        <taxon>Bacteria</taxon>
        <taxon>Bacillati</taxon>
        <taxon>Bacillota</taxon>
        <taxon>Clostridia</taxon>
        <taxon>Eubacteriales</taxon>
        <taxon>Clostridiaceae</taxon>
        <taxon>Clostridium</taxon>
    </lineage>
</organism>
<feature type="domain" description="NADH:ubiquinone oxidoreductase 30kDa subunit" evidence="5">
    <location>
        <begin position="35"/>
        <end position="141"/>
    </location>
</feature>
<dbReference type="KEGG" id="cpas:Clopa_2007"/>
<proteinExistence type="inferred from homology"/>
<dbReference type="GO" id="GO:0008137">
    <property type="term" value="F:NADH dehydrogenase (ubiquinone) activity"/>
    <property type="evidence" value="ECO:0007669"/>
    <property type="project" value="InterPro"/>
</dbReference>
<dbReference type="AlphaFoldDB" id="R4K2S5"/>
<protein>
    <recommendedName>
        <fullName evidence="4">NADH-quinone oxidoreductase</fullName>
        <ecNumber evidence="4">7.1.1.-</ecNumber>
    </recommendedName>
</protein>
<evidence type="ECO:0000256" key="2">
    <source>
        <dbReference type="ARBA" id="ARBA00022448"/>
    </source>
</evidence>
<dbReference type="SUPFAM" id="SSF143243">
    <property type="entry name" value="Nqo5-like"/>
    <property type="match status" value="1"/>
</dbReference>
<comment type="catalytic activity">
    <reaction evidence="4">
        <text>a quinone + NADH + 5 H(+)(in) = a quinol + NAD(+) + 4 H(+)(out)</text>
        <dbReference type="Rhea" id="RHEA:57888"/>
        <dbReference type="ChEBI" id="CHEBI:15378"/>
        <dbReference type="ChEBI" id="CHEBI:24646"/>
        <dbReference type="ChEBI" id="CHEBI:57540"/>
        <dbReference type="ChEBI" id="CHEBI:57945"/>
        <dbReference type="ChEBI" id="CHEBI:132124"/>
    </reaction>
</comment>
<dbReference type="Gene3D" id="3.30.460.80">
    <property type="entry name" value="NADH:ubiquinone oxidoreductase, 30kDa subunit"/>
    <property type="match status" value="1"/>
</dbReference>
<dbReference type="Proteomes" id="UP000013523">
    <property type="component" value="Chromosome"/>
</dbReference>
<comment type="similarity">
    <text evidence="1 3">Belongs to the complex I 30 kDa subunit family.</text>
</comment>
<evidence type="ECO:0000313" key="6">
    <source>
        <dbReference type="EMBL" id="AGK96898.1"/>
    </source>
</evidence>
<dbReference type="PANTHER" id="PTHR10884:SF14">
    <property type="entry name" value="NADH DEHYDROGENASE [UBIQUINONE] IRON-SULFUR PROTEIN 3, MITOCHONDRIAL"/>
    <property type="match status" value="1"/>
</dbReference>
<evidence type="ECO:0000256" key="1">
    <source>
        <dbReference type="ARBA" id="ARBA00007569"/>
    </source>
</evidence>
<dbReference type="OrthoDB" id="9803286at2"/>
<dbReference type="Pfam" id="PF00329">
    <property type="entry name" value="Complex1_30kDa"/>
    <property type="match status" value="1"/>
</dbReference>
<dbReference type="InterPro" id="IPR001268">
    <property type="entry name" value="NADH_UbQ_OxRdtase_30kDa_su"/>
</dbReference>
<reference evidence="6 7" key="1">
    <citation type="submission" date="2012-01" db="EMBL/GenBank/DDBJ databases">
        <title>Complete sequence of chromosome of Clostridium pasteurianum BC1.</title>
        <authorList>
            <consortium name="US DOE Joint Genome Institute"/>
            <person name="Lucas S."/>
            <person name="Han J."/>
            <person name="Lapidus A."/>
            <person name="Cheng J.-F."/>
            <person name="Goodwin L."/>
            <person name="Pitluck S."/>
            <person name="Peters L."/>
            <person name="Mikhailova N."/>
            <person name="Teshima H."/>
            <person name="Detter J.C."/>
            <person name="Han C."/>
            <person name="Tapia R."/>
            <person name="Land M."/>
            <person name="Hauser L."/>
            <person name="Kyrpides N."/>
            <person name="Ivanova N."/>
            <person name="Pagani I."/>
            <person name="Dunn J."/>
            <person name="Taghavi S."/>
            <person name="Francis A."/>
            <person name="van der Lelie D."/>
            <person name="Woyke T."/>
        </authorList>
    </citation>
    <scope>NUCLEOTIDE SEQUENCE [LARGE SCALE GENOMIC DNA]</scope>
    <source>
        <strain evidence="6 7">BC1</strain>
    </source>
</reference>
<dbReference type="GO" id="GO:0016651">
    <property type="term" value="F:oxidoreductase activity, acting on NAD(P)H"/>
    <property type="evidence" value="ECO:0007669"/>
    <property type="project" value="InterPro"/>
</dbReference>
<dbReference type="HOGENOM" id="CLU_042628_6_0_9"/>
<dbReference type="eggNOG" id="COG0852">
    <property type="taxonomic scope" value="Bacteria"/>
</dbReference>
<dbReference type="EC" id="7.1.1.-" evidence="4"/>
<evidence type="ECO:0000256" key="3">
    <source>
        <dbReference type="RuleBase" id="RU003456"/>
    </source>
</evidence>
<keyword evidence="2 3" id="KW-0813">Transport</keyword>
<dbReference type="GO" id="GO:0048038">
    <property type="term" value="F:quinone binding"/>
    <property type="evidence" value="ECO:0007669"/>
    <property type="project" value="UniProtKB-KW"/>
</dbReference>
<name>R4K2S5_CLOPA</name>
<dbReference type="RefSeq" id="WP_015615206.1">
    <property type="nucleotide sequence ID" value="NC_021182.1"/>
</dbReference>
<keyword evidence="6" id="KW-0830">Ubiquinone</keyword>
<gene>
    <name evidence="6" type="ORF">Clopa_2007</name>
</gene>
<sequence length="145" mass="17018">MSRISDQMILTLKEEYQQNVEIMENTQMAICIEVNTFLGVVKKVKEYGFNFLVDLTAVEEERLSCIYHFMSLRTHELIRIKVKLDEKLEIPSLTKDWAAANVQEREVYDLFGINFIGHPNLKRILCPDNFIGHPLRKDFKIIEGR</sequence>
<dbReference type="EMBL" id="CP003261">
    <property type="protein sequence ID" value="AGK96898.1"/>
    <property type="molecule type" value="Genomic_DNA"/>
</dbReference>
<evidence type="ECO:0000313" key="7">
    <source>
        <dbReference type="Proteomes" id="UP000013523"/>
    </source>
</evidence>
<comment type="function">
    <text evidence="4">NDH-1 shuttles electrons from NADH, via FMN and iron-sulfur (Fe-S) centers, to quinones in the respiratory chain.</text>
</comment>
<dbReference type="PATRIC" id="fig|86416.3.peg.1978"/>
<evidence type="ECO:0000256" key="4">
    <source>
        <dbReference type="RuleBase" id="RU003582"/>
    </source>
</evidence>
<keyword evidence="7" id="KW-1185">Reference proteome</keyword>
<dbReference type="PROSITE" id="PS00542">
    <property type="entry name" value="COMPLEX1_30K"/>
    <property type="match status" value="1"/>
</dbReference>
<keyword evidence="3" id="KW-1278">Translocase</keyword>
<dbReference type="PANTHER" id="PTHR10884">
    <property type="entry name" value="NADH DEHYDROGENASE UBIQUINONE IRON-SULFUR PROTEIN 3"/>
    <property type="match status" value="1"/>
</dbReference>
<dbReference type="InterPro" id="IPR020396">
    <property type="entry name" value="NADH_UbQ_OxRdtase_CS"/>
</dbReference>
<keyword evidence="3" id="KW-0520">NAD</keyword>
<dbReference type="InterPro" id="IPR037232">
    <property type="entry name" value="NADH_quin_OxRdtase_su_C/D-like"/>
</dbReference>
<accession>R4K2S5</accession>
<keyword evidence="4" id="KW-0874">Quinone</keyword>